<evidence type="ECO:0000256" key="2">
    <source>
        <dbReference type="ARBA" id="ARBA00022598"/>
    </source>
</evidence>
<keyword evidence="2" id="KW-0436">Ligase</keyword>
<dbReference type="SUPFAM" id="SSF56801">
    <property type="entry name" value="Acetyl-CoA synthetase-like"/>
    <property type="match status" value="1"/>
</dbReference>
<evidence type="ECO:0000256" key="3">
    <source>
        <dbReference type="ARBA" id="ARBA00022741"/>
    </source>
</evidence>
<dbReference type="Proteomes" id="UP000216335">
    <property type="component" value="Unassembled WGS sequence"/>
</dbReference>
<dbReference type="InterPro" id="IPR051087">
    <property type="entry name" value="Mitochondrial_ACSM"/>
</dbReference>
<dbReference type="PANTHER" id="PTHR43605:SF10">
    <property type="entry name" value="ACYL-COA SYNTHETASE MEDIUM CHAIN FAMILY MEMBER 3"/>
    <property type="match status" value="1"/>
</dbReference>
<keyword evidence="3" id="KW-0547">Nucleotide-binding</keyword>
<feature type="domain" description="AMP-dependent synthetase/ligase" evidence="5">
    <location>
        <begin position="51"/>
        <end position="239"/>
    </location>
</feature>
<evidence type="ECO:0000256" key="4">
    <source>
        <dbReference type="ARBA" id="ARBA00022840"/>
    </source>
</evidence>
<dbReference type="Pfam" id="PF00501">
    <property type="entry name" value="AMP-binding"/>
    <property type="match status" value="1"/>
</dbReference>
<comment type="caution">
    <text evidence="6">The sequence shown here is derived from an EMBL/GenBank/DDBJ whole genome shotgun (WGS) entry which is preliminary data.</text>
</comment>
<evidence type="ECO:0000259" key="5">
    <source>
        <dbReference type="Pfam" id="PF00501"/>
    </source>
</evidence>
<dbReference type="GO" id="GO:0015645">
    <property type="term" value="F:fatty acid ligase activity"/>
    <property type="evidence" value="ECO:0007669"/>
    <property type="project" value="TreeGrafter"/>
</dbReference>
<dbReference type="EMBL" id="NGJQ01000001">
    <property type="protein sequence ID" value="OZV63929.1"/>
    <property type="molecule type" value="Genomic_DNA"/>
</dbReference>
<proteinExistence type="inferred from homology"/>
<sequence>MTESPASARLDRYDDAVAQFDIAKAIALLAGNPDTGINACIECCDRYTGENRVALRAISIDNTLTELTFEDLRDMSARVGNMLADAGISAGDVVAGLLPRTPELVATILGAWRIGAIYQPLFTAFGPKAIEQRFGTSGAKLVVTNLANRSKLAEVENCPRVATILAPGESLPEGDIDFRAAVAAASTECEPVMRKGSDLFMMMSTSGTAGLPKGVPVPLRALMAFGAYMRDAVGLRSDDISGISPIRAGLMGFTMP</sequence>
<dbReference type="GO" id="GO:0006633">
    <property type="term" value="P:fatty acid biosynthetic process"/>
    <property type="evidence" value="ECO:0007669"/>
    <property type="project" value="TreeGrafter"/>
</dbReference>
<organism evidence="6 7">
    <name type="scientific">Brucella melitensis</name>
    <dbReference type="NCBI Taxonomy" id="29459"/>
    <lineage>
        <taxon>Bacteria</taxon>
        <taxon>Pseudomonadati</taxon>
        <taxon>Pseudomonadota</taxon>
        <taxon>Alphaproteobacteria</taxon>
        <taxon>Hyphomicrobiales</taxon>
        <taxon>Brucellaceae</taxon>
        <taxon>Brucella/Ochrobactrum group</taxon>
        <taxon>Brucella</taxon>
    </lineage>
</organism>
<comment type="similarity">
    <text evidence="1">Belongs to the ATP-dependent AMP-binding enzyme family.</text>
</comment>
<reference evidence="6 7" key="1">
    <citation type="submission" date="2017-05" db="EMBL/GenBank/DDBJ databases">
        <title>The genome sequence of the facultative intracellular pathogen Brucella melitensis KIV-L.</title>
        <authorList>
            <person name="Pisarenko S."/>
            <person name="Kovalev D."/>
            <person name="Khachaturova A."/>
            <person name="Kulichenko A."/>
        </authorList>
    </citation>
    <scope>NUCLEOTIDE SEQUENCE [LARGE SCALE GENOMIC DNA]</scope>
    <source>
        <strain evidence="6 7">KIV-L</strain>
    </source>
</reference>
<dbReference type="GO" id="GO:0006637">
    <property type="term" value="P:acyl-CoA metabolic process"/>
    <property type="evidence" value="ECO:0007669"/>
    <property type="project" value="TreeGrafter"/>
</dbReference>
<protein>
    <recommendedName>
        <fullName evidence="5">AMP-dependent synthetase/ligase domain-containing protein</fullName>
    </recommendedName>
</protein>
<dbReference type="InterPro" id="IPR000873">
    <property type="entry name" value="AMP-dep_synth/lig_dom"/>
</dbReference>
<dbReference type="Gene3D" id="3.40.50.12780">
    <property type="entry name" value="N-terminal domain of ligase-like"/>
    <property type="match status" value="1"/>
</dbReference>
<name>A0AB36PZS3_BRUML</name>
<evidence type="ECO:0000313" key="6">
    <source>
        <dbReference type="EMBL" id="OZV63929.1"/>
    </source>
</evidence>
<gene>
    <name evidence="6" type="ORF">BI318_00180</name>
</gene>
<dbReference type="GO" id="GO:0004321">
    <property type="term" value="F:fatty-acyl-CoA synthase activity"/>
    <property type="evidence" value="ECO:0007669"/>
    <property type="project" value="TreeGrafter"/>
</dbReference>
<dbReference type="GO" id="GO:0005524">
    <property type="term" value="F:ATP binding"/>
    <property type="evidence" value="ECO:0007669"/>
    <property type="project" value="UniProtKB-KW"/>
</dbReference>
<accession>A0AB36PZS3</accession>
<evidence type="ECO:0000313" key="7">
    <source>
        <dbReference type="Proteomes" id="UP000216335"/>
    </source>
</evidence>
<dbReference type="PANTHER" id="PTHR43605">
    <property type="entry name" value="ACYL-COENZYME A SYNTHETASE"/>
    <property type="match status" value="1"/>
</dbReference>
<dbReference type="AlphaFoldDB" id="A0AB36PZS3"/>
<evidence type="ECO:0000256" key="1">
    <source>
        <dbReference type="ARBA" id="ARBA00006432"/>
    </source>
</evidence>
<keyword evidence="4" id="KW-0067">ATP-binding</keyword>
<dbReference type="InterPro" id="IPR042099">
    <property type="entry name" value="ANL_N_sf"/>
</dbReference>